<dbReference type="AlphaFoldDB" id="F5BCP4"/>
<keyword evidence="3 4" id="KW-0964">Secreted</keyword>
<reference evidence="5" key="2">
    <citation type="journal article" date="2011" name="BMC Plant Biol.">
        <title>Integration of molecular biology tools for identifying promoters and genes abundantly expressed in flowers of Oncidium Gower Ramsey.</title>
        <authorList>
            <person name="Hsu C.T."/>
            <person name="Liao D.C."/>
            <person name="Wu F.H."/>
            <person name="Liu N.T."/>
            <person name="Shen S.C."/>
            <person name="Chou S.J."/>
            <person name="Tung S.Y."/>
            <person name="Yang C.H."/>
            <person name="Chan M.T."/>
            <person name="Lin C.S."/>
        </authorList>
    </citation>
    <scope>NUCLEOTIDE SEQUENCE</scope>
</reference>
<reference evidence="5" key="1">
    <citation type="submission" date="2010-12" db="EMBL/GenBank/DDBJ databases">
        <authorList>
            <person name="Lin C.-S."/>
            <person name="Chan M.-T."/>
            <person name="Hsu C.-C."/>
            <person name="Liao D.-C."/>
            <person name="Wu F.-H."/>
            <person name="Shen S.-C."/>
            <person name="Chou S.-J."/>
            <person name="Yang C.-H."/>
        </authorList>
    </citation>
    <scope>NUCLEOTIDE SEQUENCE</scope>
</reference>
<comment type="subcellular location">
    <subcellularLocation>
        <location evidence="4">Secreted</location>
        <location evidence="4">Extracellular space</location>
        <location evidence="4">Apoplast</location>
    </subcellularLocation>
</comment>
<protein>
    <recommendedName>
        <fullName evidence="4">Dirigent protein</fullName>
    </recommendedName>
</protein>
<dbReference type="Pfam" id="PF03018">
    <property type="entry name" value="Dirigent"/>
    <property type="match status" value="1"/>
</dbReference>
<keyword evidence="4" id="KW-0052">Apoplast</keyword>
<sequence>MASFSFSIPLFLAILLFLALEVSTATTTNTNEKETHLHFYLQERTKFPKSTVFKVAPKSTNIYNKSFNFGDIFVFDDLLTEGHDPKSRHLGRAQGTTTITSLDGFIGFNAISLVFTNLHPWTGSSLTLIGPFSFKDETGHLHVVGGTGRFQSARGYVVLTGLSSYDPNIGTYGLEVVVFNNN</sequence>
<evidence type="ECO:0000256" key="2">
    <source>
        <dbReference type="ARBA" id="ARBA00011738"/>
    </source>
</evidence>
<dbReference type="GO" id="GO:0048046">
    <property type="term" value="C:apoplast"/>
    <property type="evidence" value="ECO:0007669"/>
    <property type="project" value="UniProtKB-SubCell"/>
</dbReference>
<comment type="function">
    <text evidence="4">Dirigent proteins impart stereoselectivity on the phenoxy radical-coupling reaction, yielding optically active lignans from two molecules of coniferyl alcohol in the biosynthesis of lignans, flavonolignans, and alkaloids and thus plays a central role in plant secondary metabolism.</text>
</comment>
<dbReference type="InterPro" id="IPR004265">
    <property type="entry name" value="Dirigent"/>
</dbReference>
<dbReference type="GO" id="GO:0009699">
    <property type="term" value="P:phenylpropanoid biosynthetic process"/>
    <property type="evidence" value="ECO:0007669"/>
    <property type="project" value="UniProtKB-ARBA"/>
</dbReference>
<dbReference type="PANTHER" id="PTHR21495">
    <property type="entry name" value="NUCLEOPORIN-RELATED"/>
    <property type="match status" value="1"/>
</dbReference>
<feature type="chain" id="PRO_5008192367" description="Dirigent protein" evidence="4">
    <location>
        <begin position="26"/>
        <end position="182"/>
    </location>
</feature>
<comment type="similarity">
    <text evidence="1 4">Belongs to the plant dirigent protein family.</text>
</comment>
<comment type="subunit">
    <text evidence="2 4">Homodimer.</text>
</comment>
<organism evidence="5">
    <name type="scientific">Oncidium hybrid cultivar</name>
    <name type="common">Orchid</name>
    <dbReference type="NCBI Taxonomy" id="141207"/>
    <lineage>
        <taxon>Eukaryota</taxon>
        <taxon>Viridiplantae</taxon>
        <taxon>Streptophyta</taxon>
        <taxon>Embryophyta</taxon>
        <taxon>Tracheophyta</taxon>
        <taxon>Spermatophyta</taxon>
        <taxon>Magnoliopsida</taxon>
        <taxon>Liliopsida</taxon>
        <taxon>Asparagales</taxon>
        <taxon>Orchidaceae</taxon>
        <taxon>Epidendroideae</taxon>
        <taxon>Cymbidieae</taxon>
        <taxon>Oncidiinae</taxon>
        <taxon>Oncidium</taxon>
    </lineage>
</organism>
<name>F5BCP4_ONCHC</name>
<evidence type="ECO:0000256" key="4">
    <source>
        <dbReference type="RuleBase" id="RU363099"/>
    </source>
</evidence>
<proteinExistence type="inferred from homology"/>
<dbReference type="InterPro" id="IPR044859">
    <property type="entry name" value="Allene_oxi_cyc_Dirigent"/>
</dbReference>
<accession>F5BCP4</accession>
<feature type="signal peptide" evidence="4">
    <location>
        <begin position="1"/>
        <end position="25"/>
    </location>
</feature>
<dbReference type="EMBL" id="HQ832782">
    <property type="protein sequence ID" value="AEC03979.1"/>
    <property type="molecule type" value="Genomic_DNA"/>
</dbReference>
<evidence type="ECO:0000256" key="3">
    <source>
        <dbReference type="ARBA" id="ARBA00022525"/>
    </source>
</evidence>
<dbReference type="Gene3D" id="2.40.480.10">
    <property type="entry name" value="Allene oxide cyclase-like"/>
    <property type="match status" value="1"/>
</dbReference>
<evidence type="ECO:0000256" key="1">
    <source>
        <dbReference type="ARBA" id="ARBA00010746"/>
    </source>
</evidence>
<gene>
    <name evidence="5" type="primary">DRRP</name>
</gene>
<keyword evidence="4" id="KW-0732">Signal</keyword>
<evidence type="ECO:0000313" key="5">
    <source>
        <dbReference type="EMBL" id="AEC03979.1"/>
    </source>
</evidence>